<gene>
    <name evidence="1" type="ORF">DM02DRAFT_369649</name>
</gene>
<keyword evidence="2" id="KW-1185">Reference proteome</keyword>
<evidence type="ECO:0000313" key="2">
    <source>
        <dbReference type="Proteomes" id="UP000244855"/>
    </source>
</evidence>
<proteinExistence type="predicted"/>
<dbReference type="Proteomes" id="UP000244855">
    <property type="component" value="Unassembled WGS sequence"/>
</dbReference>
<dbReference type="EMBL" id="KZ805956">
    <property type="protein sequence ID" value="PVH91112.1"/>
    <property type="molecule type" value="Genomic_DNA"/>
</dbReference>
<organism evidence="1 2">
    <name type="scientific">Periconia macrospinosa</name>
    <dbReference type="NCBI Taxonomy" id="97972"/>
    <lineage>
        <taxon>Eukaryota</taxon>
        <taxon>Fungi</taxon>
        <taxon>Dikarya</taxon>
        <taxon>Ascomycota</taxon>
        <taxon>Pezizomycotina</taxon>
        <taxon>Dothideomycetes</taxon>
        <taxon>Pleosporomycetidae</taxon>
        <taxon>Pleosporales</taxon>
        <taxon>Massarineae</taxon>
        <taxon>Periconiaceae</taxon>
        <taxon>Periconia</taxon>
    </lineage>
</organism>
<dbReference type="AlphaFoldDB" id="A0A2V1CZB3"/>
<evidence type="ECO:0000313" key="1">
    <source>
        <dbReference type="EMBL" id="PVH91112.1"/>
    </source>
</evidence>
<reference evidence="1 2" key="1">
    <citation type="journal article" date="2018" name="Sci. Rep.">
        <title>Comparative genomics provides insights into the lifestyle and reveals functional heterogeneity of dark septate endophytic fungi.</title>
        <authorList>
            <person name="Knapp D.G."/>
            <person name="Nemeth J.B."/>
            <person name="Barry K."/>
            <person name="Hainaut M."/>
            <person name="Henrissat B."/>
            <person name="Johnson J."/>
            <person name="Kuo A."/>
            <person name="Lim J.H.P."/>
            <person name="Lipzen A."/>
            <person name="Nolan M."/>
            <person name="Ohm R.A."/>
            <person name="Tamas L."/>
            <person name="Grigoriev I.V."/>
            <person name="Spatafora J.W."/>
            <person name="Nagy L.G."/>
            <person name="Kovacs G.M."/>
        </authorList>
    </citation>
    <scope>NUCLEOTIDE SEQUENCE [LARGE SCALE GENOMIC DNA]</scope>
    <source>
        <strain evidence="1 2">DSE2036</strain>
    </source>
</reference>
<sequence length="54" mass="6063">MEAVRAQTTSWPLSRAHRPSLFNKLLKWASMHMLDEQGPGLYAPNTLTSLLAQP</sequence>
<accession>A0A2V1CZB3</accession>
<name>A0A2V1CZB3_9PLEO</name>
<protein>
    <submittedName>
        <fullName evidence="1">Uncharacterized protein</fullName>
    </submittedName>
</protein>